<comment type="caution">
    <text evidence="1">The sequence shown here is derived from an EMBL/GenBank/DDBJ whole genome shotgun (WGS) entry which is preliminary data.</text>
</comment>
<protein>
    <submittedName>
        <fullName evidence="1">Uncharacterized protein</fullName>
    </submittedName>
</protein>
<proteinExistence type="predicted"/>
<evidence type="ECO:0000313" key="1">
    <source>
        <dbReference type="EMBL" id="KAK7693888.1"/>
    </source>
</evidence>
<evidence type="ECO:0000313" key="2">
    <source>
        <dbReference type="Proteomes" id="UP001385951"/>
    </source>
</evidence>
<organism evidence="1 2">
    <name type="scientific">Cerrena zonata</name>
    <dbReference type="NCBI Taxonomy" id="2478898"/>
    <lineage>
        <taxon>Eukaryota</taxon>
        <taxon>Fungi</taxon>
        <taxon>Dikarya</taxon>
        <taxon>Basidiomycota</taxon>
        <taxon>Agaricomycotina</taxon>
        <taxon>Agaricomycetes</taxon>
        <taxon>Polyporales</taxon>
        <taxon>Cerrenaceae</taxon>
        <taxon>Cerrena</taxon>
    </lineage>
</organism>
<dbReference type="EMBL" id="JASBNA010000003">
    <property type="protein sequence ID" value="KAK7693888.1"/>
    <property type="molecule type" value="Genomic_DNA"/>
</dbReference>
<accession>A0AAW0GTZ7</accession>
<reference evidence="1 2" key="1">
    <citation type="submission" date="2022-09" db="EMBL/GenBank/DDBJ databases">
        <authorList>
            <person name="Palmer J.M."/>
        </authorList>
    </citation>
    <scope>NUCLEOTIDE SEQUENCE [LARGE SCALE GENOMIC DNA]</scope>
    <source>
        <strain evidence="1 2">DSM 7382</strain>
    </source>
</reference>
<gene>
    <name evidence="1" type="ORF">QCA50_003461</name>
</gene>
<keyword evidence="2" id="KW-1185">Reference proteome</keyword>
<dbReference type="AlphaFoldDB" id="A0AAW0GTZ7"/>
<sequence length="195" mass="21568">MPSQALSLSIHRFPFANRLIPSIRADVSPIPVCQSPNLSRCSRNPISRPLQPNRSPNPNHPRHALPCCSVTGLLEKLAPTACLQCHPLSLRSHDPDTQSKFRPTADPNFLNSIAALPILLLECARPLFHPPTYRIHPSFGIHTYPFGPSPFSTHTNMAMPSHTGHLFLPSNNTSNRQFQSDTIVLTTSMNLSICQ</sequence>
<dbReference type="Proteomes" id="UP001385951">
    <property type="component" value="Unassembled WGS sequence"/>
</dbReference>
<name>A0AAW0GTZ7_9APHY</name>